<comment type="caution">
    <text evidence="5">The sequence shown here is derived from an EMBL/GenBank/DDBJ whole genome shotgun (WGS) entry which is preliminary data.</text>
</comment>
<keyword evidence="2" id="KW-1133">Transmembrane helix</keyword>
<keyword evidence="2" id="KW-0812">Transmembrane</keyword>
<dbReference type="InterPro" id="IPR025161">
    <property type="entry name" value="IS402-like_dom"/>
</dbReference>
<keyword evidence="2" id="KW-0472">Membrane</keyword>
<evidence type="ECO:0000256" key="1">
    <source>
        <dbReference type="SAM" id="MobiDB-lite"/>
    </source>
</evidence>
<dbReference type="Pfam" id="PF13340">
    <property type="entry name" value="DUF4096"/>
    <property type="match status" value="1"/>
</dbReference>
<name>A0ABU7TVI1_9HYPH</name>
<dbReference type="RefSeq" id="WP_331303602.1">
    <property type="nucleotide sequence ID" value="NZ_MLCA01000014.1"/>
</dbReference>
<organism evidence="5 6">
    <name type="scientific">Methylobacterium oryzae</name>
    <dbReference type="NCBI Taxonomy" id="334852"/>
    <lineage>
        <taxon>Bacteria</taxon>
        <taxon>Pseudomonadati</taxon>
        <taxon>Pseudomonadota</taxon>
        <taxon>Alphaproteobacteria</taxon>
        <taxon>Hyphomicrobiales</taxon>
        <taxon>Methylobacteriaceae</taxon>
        <taxon>Methylobacterium</taxon>
    </lineage>
</organism>
<dbReference type="PANTHER" id="PTHR30007:SF1">
    <property type="entry name" value="BLR1914 PROTEIN"/>
    <property type="match status" value="1"/>
</dbReference>
<feature type="transmembrane region" description="Helical" evidence="2">
    <location>
        <begin position="261"/>
        <end position="277"/>
    </location>
</feature>
<feature type="region of interest" description="Disordered" evidence="1">
    <location>
        <begin position="174"/>
        <end position="203"/>
    </location>
</feature>
<feature type="domain" description="Transposase IS4-like" evidence="3">
    <location>
        <begin position="98"/>
        <end position="274"/>
    </location>
</feature>
<feature type="compositionally biased region" description="Basic residues" evidence="1">
    <location>
        <begin position="182"/>
        <end position="192"/>
    </location>
</feature>
<dbReference type="EMBL" id="MLCA01000014">
    <property type="protein sequence ID" value="MEE7493369.1"/>
    <property type="molecule type" value="Genomic_DNA"/>
</dbReference>
<dbReference type="PANTHER" id="PTHR30007">
    <property type="entry name" value="PHP DOMAIN PROTEIN"/>
    <property type="match status" value="1"/>
</dbReference>
<evidence type="ECO:0000313" key="5">
    <source>
        <dbReference type="EMBL" id="MEE7493369.1"/>
    </source>
</evidence>
<gene>
    <name evidence="5" type="ORF">MOTC310_24100</name>
</gene>
<evidence type="ECO:0000259" key="4">
    <source>
        <dbReference type="Pfam" id="PF13340"/>
    </source>
</evidence>
<dbReference type="Pfam" id="PF01609">
    <property type="entry name" value="DDE_Tnp_1"/>
    <property type="match status" value="1"/>
</dbReference>
<dbReference type="InterPro" id="IPR002559">
    <property type="entry name" value="Transposase_11"/>
</dbReference>
<evidence type="ECO:0000313" key="6">
    <source>
        <dbReference type="Proteomes" id="UP001355206"/>
    </source>
</evidence>
<dbReference type="NCBIfam" id="NF033580">
    <property type="entry name" value="transpos_IS5_3"/>
    <property type="match status" value="1"/>
</dbReference>
<sequence>MRRFELTDAQWEQIAPLLPPQKPRTGWPAEDHRQVLNGMLWILRTGAPWEDLPARYGAVGTVSSRFYRWRKAGVFDRVLQRLQAQADARGALDWDLHFVDATVVRAHQHAAGARRSGAIGGEATVEGVGEALGRSQGGFSTKLHLRAEGGGKPIAAVLTAGERHEQFALDALMDKGAVPRSGRGRPRLRPRRTAGDRGYSSPPARCRLRQRRIEPVIPTRKDQPRQPDFDKAAYRERNKVERLINRLKQYRRIATRYEKRAANYLAMVTLGMTILWLT</sequence>
<evidence type="ECO:0000256" key="2">
    <source>
        <dbReference type="SAM" id="Phobius"/>
    </source>
</evidence>
<accession>A0ABU7TVI1</accession>
<evidence type="ECO:0000259" key="3">
    <source>
        <dbReference type="Pfam" id="PF01609"/>
    </source>
</evidence>
<proteinExistence type="predicted"/>
<protein>
    <submittedName>
        <fullName evidence="5">IS5/IS1182 family transposase</fullName>
    </submittedName>
</protein>
<dbReference type="Proteomes" id="UP001355206">
    <property type="component" value="Unassembled WGS sequence"/>
</dbReference>
<reference evidence="5 6" key="1">
    <citation type="journal article" date="2012" name="Genet. Mol. Biol.">
        <title>Analysis of 16S rRNA and mxaF genes revealing insights into Methylobacterium niche-specific plant association.</title>
        <authorList>
            <person name="Dourado M.N."/>
            <person name="Andreote F.D."/>
            <person name="Dini-Andreote F."/>
            <person name="Conti R."/>
            <person name="Araujo J.M."/>
            <person name="Araujo W.L."/>
        </authorList>
    </citation>
    <scope>NUCLEOTIDE SEQUENCE [LARGE SCALE GENOMIC DNA]</scope>
    <source>
        <strain evidence="5 6">TC3-10</strain>
    </source>
</reference>
<keyword evidence="6" id="KW-1185">Reference proteome</keyword>
<feature type="domain" description="Insertion element IS402-like" evidence="4">
    <location>
        <begin position="6"/>
        <end position="78"/>
    </location>
</feature>